<proteinExistence type="predicted"/>
<dbReference type="EMBL" id="BPQQ01000067">
    <property type="protein sequence ID" value="GJE03120.1"/>
    <property type="molecule type" value="Genomic_DNA"/>
</dbReference>
<accession>A0ABQ4SIT0</accession>
<dbReference type="SUPFAM" id="SSF55811">
    <property type="entry name" value="Nudix"/>
    <property type="match status" value="1"/>
</dbReference>
<reference evidence="3" key="1">
    <citation type="journal article" date="2021" name="Front. Microbiol.">
        <title>Comprehensive Comparative Genomics and Phenotyping of Methylobacterium Species.</title>
        <authorList>
            <person name="Alessa O."/>
            <person name="Ogura Y."/>
            <person name="Fujitani Y."/>
            <person name="Takami H."/>
            <person name="Hayashi T."/>
            <person name="Sahin N."/>
            <person name="Tani A."/>
        </authorList>
    </citation>
    <scope>NUCLEOTIDE SEQUENCE</scope>
    <source>
        <strain evidence="3">DSM 17168</strain>
    </source>
</reference>
<organism evidence="3 4">
    <name type="scientific">Methylobacterium isbiliense</name>
    <dbReference type="NCBI Taxonomy" id="315478"/>
    <lineage>
        <taxon>Bacteria</taxon>
        <taxon>Pseudomonadati</taxon>
        <taxon>Pseudomonadota</taxon>
        <taxon>Alphaproteobacteria</taxon>
        <taxon>Hyphomicrobiales</taxon>
        <taxon>Methylobacteriaceae</taxon>
        <taxon>Methylobacterium</taxon>
    </lineage>
</organism>
<feature type="domain" description="Nudix hydrolase" evidence="2">
    <location>
        <begin position="43"/>
        <end position="172"/>
    </location>
</feature>
<dbReference type="Pfam" id="PF00293">
    <property type="entry name" value="NUDIX"/>
    <property type="match status" value="1"/>
</dbReference>
<evidence type="ECO:0000313" key="3">
    <source>
        <dbReference type="EMBL" id="GJE03120.1"/>
    </source>
</evidence>
<dbReference type="PANTHER" id="PTHR11839">
    <property type="entry name" value="UDP/ADP-SUGAR PYROPHOSPHATASE"/>
    <property type="match status" value="1"/>
</dbReference>
<evidence type="ECO:0000256" key="1">
    <source>
        <dbReference type="ARBA" id="ARBA00022801"/>
    </source>
</evidence>
<dbReference type="CDD" id="cd03424">
    <property type="entry name" value="NUDIX_ADPRase_Nudt5_UGPPase_Nudt14"/>
    <property type="match status" value="1"/>
</dbReference>
<keyword evidence="1" id="KW-0378">Hydrolase</keyword>
<name>A0ABQ4SIT0_9HYPH</name>
<dbReference type="RefSeq" id="WP_238240483.1">
    <property type="nucleotide sequence ID" value="NZ_BPQQ01000067.1"/>
</dbReference>
<gene>
    <name evidence="3" type="primary">nudF</name>
    <name evidence="3" type="ORF">GMJLKIPL_5071</name>
</gene>
<evidence type="ECO:0000259" key="2">
    <source>
        <dbReference type="PROSITE" id="PS51462"/>
    </source>
</evidence>
<protein>
    <submittedName>
        <fullName evidence="3">ADP-ribose pyrophosphatase</fullName>
    </submittedName>
</protein>
<evidence type="ECO:0000313" key="4">
    <source>
        <dbReference type="Proteomes" id="UP001055153"/>
    </source>
</evidence>
<keyword evidence="4" id="KW-1185">Reference proteome</keyword>
<dbReference type="Proteomes" id="UP001055153">
    <property type="component" value="Unassembled WGS sequence"/>
</dbReference>
<dbReference type="PANTHER" id="PTHR11839:SF1">
    <property type="entry name" value="ADP-SUGAR PYROPHOSPHATASE"/>
    <property type="match status" value="1"/>
</dbReference>
<dbReference type="InterPro" id="IPR015797">
    <property type="entry name" value="NUDIX_hydrolase-like_dom_sf"/>
</dbReference>
<comment type="caution">
    <text evidence="3">The sequence shown here is derived from an EMBL/GenBank/DDBJ whole genome shotgun (WGS) entry which is preliminary data.</text>
</comment>
<reference evidence="3" key="2">
    <citation type="submission" date="2021-08" db="EMBL/GenBank/DDBJ databases">
        <authorList>
            <person name="Tani A."/>
            <person name="Ola A."/>
            <person name="Ogura Y."/>
            <person name="Katsura K."/>
            <person name="Hayashi T."/>
        </authorList>
    </citation>
    <scope>NUCLEOTIDE SEQUENCE</scope>
    <source>
        <strain evidence="3">DSM 17168</strain>
    </source>
</reference>
<dbReference type="InterPro" id="IPR000086">
    <property type="entry name" value="NUDIX_hydrolase_dom"/>
</dbReference>
<sequence length="181" mass="19338">MSNAKAWSVQGSERPLESRWISVRADDCVTPSGATVSPFYVLESPDFVSVLGLDTEDRVILVRQYRHGFGGLCLELPGGLVDPGETDLIAVAARELQEETGYAGGDLTHVATLSIDPSRYANRQHLVLARHLIGGPPNPDASEDIEVVRVSREEARDLALSGGIANAAHVGLLLIGLSRVS</sequence>
<dbReference type="Gene3D" id="3.90.79.10">
    <property type="entry name" value="Nucleoside Triphosphate Pyrophosphohydrolase"/>
    <property type="match status" value="1"/>
</dbReference>
<dbReference type="PROSITE" id="PS51462">
    <property type="entry name" value="NUDIX"/>
    <property type="match status" value="1"/>
</dbReference>